<protein>
    <submittedName>
        <fullName evidence="1">Uncharacterized protein</fullName>
    </submittedName>
</protein>
<accession>A0A2K0U9A4</accession>
<reference evidence="1 2" key="1">
    <citation type="submission" date="2017-02" db="EMBL/GenBank/DDBJ databases">
        <title>Genomes of Trichoderma spp. with biocontrol activity.</title>
        <authorList>
            <person name="Gardiner D."/>
            <person name="Kazan K."/>
            <person name="Vos C."/>
            <person name="Harvey P."/>
        </authorList>
    </citation>
    <scope>NUCLEOTIDE SEQUENCE [LARGE SCALE GENOMIC DNA]</scope>
    <source>
        <strain evidence="1 2">Tr1</strain>
    </source>
</reference>
<comment type="caution">
    <text evidence="1">The sequence shown here is derived from an EMBL/GenBank/DDBJ whole genome shotgun (WGS) entry which is preliminary data.</text>
</comment>
<dbReference type="Proteomes" id="UP000236290">
    <property type="component" value="Unassembled WGS sequence"/>
</dbReference>
<evidence type="ECO:0000313" key="1">
    <source>
        <dbReference type="EMBL" id="PNP54357.1"/>
    </source>
</evidence>
<gene>
    <name evidence="1" type="ORF">THARTR1_05564</name>
</gene>
<name>A0A2K0U9A4_TRIHA</name>
<evidence type="ECO:0000313" key="2">
    <source>
        <dbReference type="Proteomes" id="UP000236290"/>
    </source>
</evidence>
<dbReference type="AlphaFoldDB" id="A0A2K0U9A4"/>
<proteinExistence type="predicted"/>
<dbReference type="EMBL" id="MTYI01000063">
    <property type="protein sequence ID" value="PNP54357.1"/>
    <property type="molecule type" value="Genomic_DNA"/>
</dbReference>
<organism evidence="1 2">
    <name type="scientific">Trichoderma harzianum</name>
    <name type="common">Hypocrea lixii</name>
    <dbReference type="NCBI Taxonomy" id="5544"/>
    <lineage>
        <taxon>Eukaryota</taxon>
        <taxon>Fungi</taxon>
        <taxon>Dikarya</taxon>
        <taxon>Ascomycota</taxon>
        <taxon>Pezizomycotina</taxon>
        <taxon>Sordariomycetes</taxon>
        <taxon>Hypocreomycetidae</taxon>
        <taxon>Hypocreales</taxon>
        <taxon>Hypocreaceae</taxon>
        <taxon>Trichoderma</taxon>
    </lineage>
</organism>
<sequence length="120" mass="12829">MARIEAKKNKALTLSSGLALPFGSKKLLALSGSHLVVLNLLPPQALDLLEKLGYFVRHGGIGDSTGASKQLTMAWHGGKEAACACSALEGEVEVEVEVKVEFEVWLVVGVDLMVLKRMGR</sequence>